<dbReference type="AlphaFoldDB" id="A0A9P6AG61"/>
<feature type="compositionally biased region" description="Polar residues" evidence="1">
    <location>
        <begin position="88"/>
        <end position="97"/>
    </location>
</feature>
<dbReference type="EMBL" id="MU129197">
    <property type="protein sequence ID" value="KAF9504750.1"/>
    <property type="molecule type" value="Genomic_DNA"/>
</dbReference>
<accession>A0A9P6AG61</accession>
<organism evidence="2 3">
    <name type="scientific">Hydnum rufescens UP504</name>
    <dbReference type="NCBI Taxonomy" id="1448309"/>
    <lineage>
        <taxon>Eukaryota</taxon>
        <taxon>Fungi</taxon>
        <taxon>Dikarya</taxon>
        <taxon>Basidiomycota</taxon>
        <taxon>Agaricomycotina</taxon>
        <taxon>Agaricomycetes</taxon>
        <taxon>Cantharellales</taxon>
        <taxon>Hydnaceae</taxon>
        <taxon>Hydnum</taxon>
    </lineage>
</organism>
<evidence type="ECO:0000313" key="2">
    <source>
        <dbReference type="EMBL" id="KAF9504750.1"/>
    </source>
</evidence>
<evidence type="ECO:0000256" key="1">
    <source>
        <dbReference type="SAM" id="MobiDB-lite"/>
    </source>
</evidence>
<evidence type="ECO:0000313" key="3">
    <source>
        <dbReference type="Proteomes" id="UP000886523"/>
    </source>
</evidence>
<name>A0A9P6AG61_9AGAM</name>
<sequence length="136" mass="15179">MAIDETVYHTPTAAGPLPARKPPHNATQSKNPRSRCKKRVPHTRFGSLSSGPNTRNPAERTWENNDPPAKRIPRTATSILLNPHPPTKATTPPSENTRPWVRGNPNSEARNDIPVPHTRPSGTTHPLEQSMWYTFK</sequence>
<reference evidence="2" key="1">
    <citation type="journal article" date="2020" name="Nat. Commun.">
        <title>Large-scale genome sequencing of mycorrhizal fungi provides insights into the early evolution of symbiotic traits.</title>
        <authorList>
            <person name="Miyauchi S."/>
            <person name="Kiss E."/>
            <person name="Kuo A."/>
            <person name="Drula E."/>
            <person name="Kohler A."/>
            <person name="Sanchez-Garcia M."/>
            <person name="Morin E."/>
            <person name="Andreopoulos B."/>
            <person name="Barry K.W."/>
            <person name="Bonito G."/>
            <person name="Buee M."/>
            <person name="Carver A."/>
            <person name="Chen C."/>
            <person name="Cichocki N."/>
            <person name="Clum A."/>
            <person name="Culley D."/>
            <person name="Crous P.W."/>
            <person name="Fauchery L."/>
            <person name="Girlanda M."/>
            <person name="Hayes R.D."/>
            <person name="Keri Z."/>
            <person name="LaButti K."/>
            <person name="Lipzen A."/>
            <person name="Lombard V."/>
            <person name="Magnuson J."/>
            <person name="Maillard F."/>
            <person name="Murat C."/>
            <person name="Nolan M."/>
            <person name="Ohm R.A."/>
            <person name="Pangilinan J."/>
            <person name="Pereira M.F."/>
            <person name="Perotto S."/>
            <person name="Peter M."/>
            <person name="Pfister S."/>
            <person name="Riley R."/>
            <person name="Sitrit Y."/>
            <person name="Stielow J.B."/>
            <person name="Szollosi G."/>
            <person name="Zifcakova L."/>
            <person name="Stursova M."/>
            <person name="Spatafora J.W."/>
            <person name="Tedersoo L."/>
            <person name="Vaario L.M."/>
            <person name="Yamada A."/>
            <person name="Yan M."/>
            <person name="Wang P."/>
            <person name="Xu J."/>
            <person name="Bruns T."/>
            <person name="Baldrian P."/>
            <person name="Vilgalys R."/>
            <person name="Dunand C."/>
            <person name="Henrissat B."/>
            <person name="Grigoriev I.V."/>
            <person name="Hibbett D."/>
            <person name="Nagy L.G."/>
            <person name="Martin F.M."/>
        </authorList>
    </citation>
    <scope>NUCLEOTIDE SEQUENCE</scope>
    <source>
        <strain evidence="2">UP504</strain>
    </source>
</reference>
<feature type="region of interest" description="Disordered" evidence="1">
    <location>
        <begin position="1"/>
        <end position="136"/>
    </location>
</feature>
<protein>
    <submittedName>
        <fullName evidence="2">Uncharacterized protein</fullName>
    </submittedName>
</protein>
<proteinExistence type="predicted"/>
<keyword evidence="3" id="KW-1185">Reference proteome</keyword>
<comment type="caution">
    <text evidence="2">The sequence shown here is derived from an EMBL/GenBank/DDBJ whole genome shotgun (WGS) entry which is preliminary data.</text>
</comment>
<feature type="compositionally biased region" description="Polar residues" evidence="1">
    <location>
        <begin position="46"/>
        <end position="56"/>
    </location>
</feature>
<dbReference type="Proteomes" id="UP000886523">
    <property type="component" value="Unassembled WGS sequence"/>
</dbReference>
<gene>
    <name evidence="2" type="ORF">BS47DRAFT_1368561</name>
</gene>
<feature type="compositionally biased region" description="Basic residues" evidence="1">
    <location>
        <begin position="32"/>
        <end position="42"/>
    </location>
</feature>